<dbReference type="EMBL" id="JASJUS010000020">
    <property type="protein sequence ID" value="MDL2078987.1"/>
    <property type="molecule type" value="Genomic_DNA"/>
</dbReference>
<evidence type="ECO:0000256" key="1">
    <source>
        <dbReference type="SAM" id="MobiDB-lite"/>
    </source>
</evidence>
<sequence length="359" mass="38513">MRRRTKPLPAVLVATALIAALFGVGSTALASGPGSGTDAAPAAAHAGHAMAASAEASGDDPDGDGYIPANPPVTGVTPSDKEPAPAYFHEFQANCEVTHTAADDPIVYPDQPGRSHDHTFMGNRSTDASSTTDSLFGGATTCLAPGDASAYWMPSLFDGDRKVLPVGPQVIYYKSGVTDYTSVRPFPKGLRFVVGSPMQSAEEFRNHPGWVEGWECGDSYMNVDFPQHCPENTQLNIRMQAPSCWDGRYLDTPDHQSHMAYPVVKPGTNNDICPASHPVALPMIEFKMAFPVDGDMSQVRLASGRGYSFHYDFFNAWHEPTLAALVEHCVVGGLQCNARGYDETHPERGAALGPDYRLP</sequence>
<keyword evidence="5" id="KW-1185">Reference proteome</keyword>
<proteinExistence type="predicted"/>
<evidence type="ECO:0000313" key="5">
    <source>
        <dbReference type="Proteomes" id="UP001241926"/>
    </source>
</evidence>
<protein>
    <submittedName>
        <fullName evidence="4">DUF1996 domain-containing protein</fullName>
    </submittedName>
</protein>
<feature type="domain" description="DUF1996" evidence="3">
    <location>
        <begin position="104"/>
        <end position="317"/>
    </location>
</feature>
<accession>A0ABT7J3N6</accession>
<comment type="caution">
    <text evidence="4">The sequence shown here is derived from an EMBL/GenBank/DDBJ whole genome shotgun (WGS) entry which is preliminary data.</text>
</comment>
<dbReference type="Proteomes" id="UP001241926">
    <property type="component" value="Unassembled WGS sequence"/>
</dbReference>
<feature type="region of interest" description="Disordered" evidence="1">
    <location>
        <begin position="50"/>
        <end position="84"/>
    </location>
</feature>
<evidence type="ECO:0000313" key="4">
    <source>
        <dbReference type="EMBL" id="MDL2078987.1"/>
    </source>
</evidence>
<evidence type="ECO:0000256" key="2">
    <source>
        <dbReference type="SAM" id="SignalP"/>
    </source>
</evidence>
<dbReference type="PANTHER" id="PTHR43662:SF3">
    <property type="entry name" value="DOMAIN PROTEIN, PUTATIVE (AFU_ORTHOLOGUE AFUA_6G11970)-RELATED"/>
    <property type="match status" value="1"/>
</dbReference>
<feature type="chain" id="PRO_5046823312" evidence="2">
    <location>
        <begin position="31"/>
        <end position="359"/>
    </location>
</feature>
<dbReference type="PANTHER" id="PTHR43662">
    <property type="match status" value="1"/>
</dbReference>
<gene>
    <name evidence="4" type="ORF">QNN03_21360</name>
</gene>
<reference evidence="4 5" key="1">
    <citation type="submission" date="2023-05" db="EMBL/GenBank/DDBJ databases">
        <title>Streptomyces fuscus sp. nov., a brown-black pigment producing actinomyces isolated from dry sand of Sea duck farm.</title>
        <authorList>
            <person name="Xie J."/>
            <person name="Shen N."/>
        </authorList>
    </citation>
    <scope>NUCLEOTIDE SEQUENCE [LARGE SCALE GENOMIC DNA]</scope>
    <source>
        <strain evidence="4 5">GXMU-J15</strain>
    </source>
</reference>
<feature type="signal peptide" evidence="2">
    <location>
        <begin position="1"/>
        <end position="30"/>
    </location>
</feature>
<organism evidence="4 5">
    <name type="scientific">Streptomyces fuscus</name>
    <dbReference type="NCBI Taxonomy" id="3048495"/>
    <lineage>
        <taxon>Bacteria</taxon>
        <taxon>Bacillati</taxon>
        <taxon>Actinomycetota</taxon>
        <taxon>Actinomycetes</taxon>
        <taxon>Kitasatosporales</taxon>
        <taxon>Streptomycetaceae</taxon>
        <taxon>Streptomyces</taxon>
    </lineage>
</organism>
<dbReference type="RefSeq" id="WP_285434272.1">
    <property type="nucleotide sequence ID" value="NZ_JASJUS010000020.1"/>
</dbReference>
<evidence type="ECO:0000259" key="3">
    <source>
        <dbReference type="Pfam" id="PF09362"/>
    </source>
</evidence>
<dbReference type="Pfam" id="PF09362">
    <property type="entry name" value="DUF1996"/>
    <property type="match status" value="1"/>
</dbReference>
<dbReference type="InterPro" id="IPR018535">
    <property type="entry name" value="DUF1996"/>
</dbReference>
<name>A0ABT7J3N6_9ACTN</name>
<keyword evidence="2" id="KW-0732">Signal</keyword>